<comment type="caution">
    <text evidence="3">The sequence shown here is derived from an EMBL/GenBank/DDBJ whole genome shotgun (WGS) entry which is preliminary data.</text>
</comment>
<feature type="non-terminal residue" evidence="3">
    <location>
        <position position="281"/>
    </location>
</feature>
<dbReference type="EMBL" id="CAJVPV010044135">
    <property type="protein sequence ID" value="CAG8766933.1"/>
    <property type="molecule type" value="Genomic_DNA"/>
</dbReference>
<feature type="non-terminal residue" evidence="3">
    <location>
        <position position="1"/>
    </location>
</feature>
<dbReference type="Proteomes" id="UP000789342">
    <property type="component" value="Unassembled WGS sequence"/>
</dbReference>
<protein>
    <submittedName>
        <fullName evidence="3">5759_t:CDS:1</fullName>
    </submittedName>
</protein>
<feature type="compositionally biased region" description="Polar residues" evidence="1">
    <location>
        <begin position="49"/>
        <end position="59"/>
    </location>
</feature>
<feature type="region of interest" description="Disordered" evidence="1">
    <location>
        <begin position="41"/>
        <end position="72"/>
    </location>
</feature>
<keyword evidence="4" id="KW-1185">Reference proteome</keyword>
<reference evidence="3" key="1">
    <citation type="submission" date="2021-06" db="EMBL/GenBank/DDBJ databases">
        <authorList>
            <person name="Kallberg Y."/>
            <person name="Tangrot J."/>
            <person name="Rosling A."/>
        </authorList>
    </citation>
    <scope>NUCLEOTIDE SEQUENCE</scope>
    <source>
        <strain evidence="3">CL551</strain>
    </source>
</reference>
<evidence type="ECO:0000259" key="2">
    <source>
        <dbReference type="Pfam" id="PF06012"/>
    </source>
</evidence>
<name>A0A9N9J724_9GLOM</name>
<accession>A0A9N9J724</accession>
<proteinExistence type="predicted"/>
<dbReference type="OrthoDB" id="8068875at2759"/>
<dbReference type="AlphaFoldDB" id="A0A9N9J724"/>
<evidence type="ECO:0000256" key="1">
    <source>
        <dbReference type="SAM" id="MobiDB-lite"/>
    </source>
</evidence>
<organism evidence="3 4">
    <name type="scientific">Acaulospora morrowiae</name>
    <dbReference type="NCBI Taxonomy" id="94023"/>
    <lineage>
        <taxon>Eukaryota</taxon>
        <taxon>Fungi</taxon>
        <taxon>Fungi incertae sedis</taxon>
        <taxon>Mucoromycota</taxon>
        <taxon>Glomeromycotina</taxon>
        <taxon>Glomeromycetes</taxon>
        <taxon>Diversisporales</taxon>
        <taxon>Acaulosporaceae</taxon>
        <taxon>Acaulospora</taxon>
    </lineage>
</organism>
<gene>
    <name evidence="3" type="ORF">AMORRO_LOCUS16341</name>
</gene>
<sequence>TKEHNLEMVHLASDDVTIPEELTALNYQFYRHLTPSEAAETTVEKKNDVTNVSPAQLQKSQRKDSLSSTSGTKAGEGVTVISVNNIRQLGNTDMDILNNVVQEYEIPEEFHFALLNRIRIATSITSTESRRRLLIIRILAIAIMAHVIPEQVAQPKLFLYEPDIVSNLAELVHPDRNVPFDIQTVSFFALDGISRYRSKLGEVLTAINASANHGILLYVLRRVIADLDRDRQIYPQEYYDSLFALISYIITTQTGGTMVISAGIVPTLLQLINNKIPHQLK</sequence>
<evidence type="ECO:0000313" key="3">
    <source>
        <dbReference type="EMBL" id="CAG8766933.1"/>
    </source>
</evidence>
<feature type="domain" description="DUF908" evidence="2">
    <location>
        <begin position="2"/>
        <end position="225"/>
    </location>
</feature>
<dbReference type="InterPro" id="IPR010309">
    <property type="entry name" value="E3_Ub_ligase_DUF908"/>
</dbReference>
<evidence type="ECO:0000313" key="4">
    <source>
        <dbReference type="Proteomes" id="UP000789342"/>
    </source>
</evidence>
<dbReference type="Pfam" id="PF06012">
    <property type="entry name" value="DUF908"/>
    <property type="match status" value="1"/>
</dbReference>